<name>A0AAP9Y0U8_BURGL</name>
<dbReference type="Proteomes" id="UP000594892">
    <property type="component" value="Chromosome 2"/>
</dbReference>
<dbReference type="RefSeq" id="WP_153477179.1">
    <property type="nucleotide sequence ID" value="NZ_CP021074.1"/>
</dbReference>
<evidence type="ECO:0000313" key="3">
    <source>
        <dbReference type="EMBL" id="USS46156.1"/>
    </source>
</evidence>
<dbReference type="EMBL" id="CP099587">
    <property type="protein sequence ID" value="USS46156.1"/>
    <property type="molecule type" value="Genomic_DNA"/>
</dbReference>
<feature type="compositionally biased region" description="Polar residues" evidence="1">
    <location>
        <begin position="19"/>
        <end position="31"/>
    </location>
</feature>
<gene>
    <name evidence="2" type="ORF">I6H06_22885</name>
    <name evidence="3" type="ORF">NFI99_14545</name>
</gene>
<dbReference type="GeneID" id="45699144"/>
<evidence type="ECO:0000256" key="1">
    <source>
        <dbReference type="SAM" id="MobiDB-lite"/>
    </source>
</evidence>
<organism evidence="2 4">
    <name type="scientific">Burkholderia glumae</name>
    <name type="common">Pseudomonas glumae</name>
    <dbReference type="NCBI Taxonomy" id="337"/>
    <lineage>
        <taxon>Bacteria</taxon>
        <taxon>Pseudomonadati</taxon>
        <taxon>Pseudomonadota</taxon>
        <taxon>Betaproteobacteria</taxon>
        <taxon>Burkholderiales</taxon>
        <taxon>Burkholderiaceae</taxon>
        <taxon>Burkholderia</taxon>
    </lineage>
</organism>
<reference evidence="2 4" key="1">
    <citation type="submission" date="2020-12" db="EMBL/GenBank/DDBJ databases">
        <title>FDA dAtabase for Regulatory Grade micrObial Sequences (FDA-ARGOS): Supporting development and validation of Infectious Disease Dx tests.</title>
        <authorList>
            <person name="Minogue T."/>
            <person name="Wolcott M."/>
            <person name="Wasieloski L."/>
            <person name="Aguilar W."/>
            <person name="Moore D."/>
            <person name="Jaissle J."/>
            <person name="Tallon L."/>
            <person name="Sadzewicz L."/>
            <person name="Zhao X."/>
            <person name="Boylan J."/>
            <person name="Ott S."/>
            <person name="Bowen H."/>
            <person name="Vavikolanu K."/>
            <person name="Mehta A."/>
            <person name="Aluvathingal J."/>
            <person name="Nadendla S."/>
            <person name="Yan Y."/>
            <person name="Sichtig H."/>
        </authorList>
    </citation>
    <scope>NUCLEOTIDE SEQUENCE [LARGE SCALE GENOMIC DNA]</scope>
    <source>
        <strain evidence="2 4">FDAARGOS_949</strain>
    </source>
</reference>
<evidence type="ECO:0000313" key="5">
    <source>
        <dbReference type="Proteomes" id="UP001056386"/>
    </source>
</evidence>
<dbReference type="Proteomes" id="UP001056386">
    <property type="component" value="Chromosome 1"/>
</dbReference>
<reference evidence="3" key="2">
    <citation type="submission" date="2022-06" db="EMBL/GenBank/DDBJ databases">
        <title>Draft genome sequence of Burkholderia glumae strain GR20004 isolated from rice panicle showing bacterial panicle blight.</title>
        <authorList>
            <person name="Choi S.Y."/>
            <person name="Lee Y.H."/>
        </authorList>
    </citation>
    <scope>NUCLEOTIDE SEQUENCE</scope>
    <source>
        <strain evidence="3">GR20004</strain>
    </source>
</reference>
<dbReference type="EMBL" id="CP065601">
    <property type="protein sequence ID" value="QPQ91955.1"/>
    <property type="molecule type" value="Genomic_DNA"/>
</dbReference>
<evidence type="ECO:0000313" key="4">
    <source>
        <dbReference type="Proteomes" id="UP000594892"/>
    </source>
</evidence>
<evidence type="ECO:0000313" key="2">
    <source>
        <dbReference type="EMBL" id="QPQ91955.1"/>
    </source>
</evidence>
<keyword evidence="5" id="KW-1185">Reference proteome</keyword>
<protein>
    <submittedName>
        <fullName evidence="2">Uncharacterized protein</fullName>
    </submittedName>
</protein>
<proteinExistence type="predicted"/>
<feature type="region of interest" description="Disordered" evidence="1">
    <location>
        <begin position="1"/>
        <end position="47"/>
    </location>
</feature>
<dbReference type="AlphaFoldDB" id="A0AAP9Y0U8"/>
<feature type="compositionally biased region" description="Basic and acidic residues" evidence="1">
    <location>
        <begin position="36"/>
        <end position="46"/>
    </location>
</feature>
<sequence length="120" mass="13648">MRGKTSRPGLDDDAEPNEYASNQEQGNQTDTRPVAGRHEQKTERTIAWRTPKMKKRCWIPSNSALGPGTLCLDCLLVLHLQNLFRGASELKRRLNNPRVCDNLAFTPMVHRRTKIGHKIS</sequence>
<accession>A0AAP9Y0U8</accession>